<evidence type="ECO:0008006" key="3">
    <source>
        <dbReference type="Google" id="ProtNLM"/>
    </source>
</evidence>
<dbReference type="InterPro" id="IPR043198">
    <property type="entry name" value="Cyclin/Ssn8"/>
</dbReference>
<accession>A0AAN7T980</accession>
<dbReference type="InterPro" id="IPR036915">
    <property type="entry name" value="Cyclin-like_sf"/>
</dbReference>
<proteinExistence type="predicted"/>
<evidence type="ECO:0000313" key="2">
    <source>
        <dbReference type="Proteomes" id="UP001310890"/>
    </source>
</evidence>
<dbReference type="PANTHER" id="PTHR10026">
    <property type="entry name" value="CYCLIN"/>
    <property type="match status" value="1"/>
</dbReference>
<name>A0AAN7T980_9PEZI</name>
<organism evidence="1 2">
    <name type="scientific">Meristemomyces frigidus</name>
    <dbReference type="NCBI Taxonomy" id="1508187"/>
    <lineage>
        <taxon>Eukaryota</taxon>
        <taxon>Fungi</taxon>
        <taxon>Dikarya</taxon>
        <taxon>Ascomycota</taxon>
        <taxon>Pezizomycotina</taxon>
        <taxon>Dothideomycetes</taxon>
        <taxon>Dothideomycetidae</taxon>
        <taxon>Mycosphaerellales</taxon>
        <taxon>Teratosphaeriaceae</taxon>
        <taxon>Meristemomyces</taxon>
    </lineage>
</organism>
<evidence type="ECO:0000313" key="1">
    <source>
        <dbReference type="EMBL" id="KAK5107844.1"/>
    </source>
</evidence>
<dbReference type="Gene3D" id="1.10.472.10">
    <property type="entry name" value="Cyclin-like"/>
    <property type="match status" value="2"/>
</dbReference>
<dbReference type="EMBL" id="JAVRRL010000104">
    <property type="protein sequence ID" value="KAK5107844.1"/>
    <property type="molecule type" value="Genomic_DNA"/>
</dbReference>
<comment type="caution">
    <text evidence="1">The sequence shown here is derived from an EMBL/GenBank/DDBJ whole genome shotgun (WGS) entry which is preliminary data.</text>
</comment>
<dbReference type="SUPFAM" id="SSF47954">
    <property type="entry name" value="Cyclin-like"/>
    <property type="match status" value="2"/>
</dbReference>
<dbReference type="GO" id="GO:0016538">
    <property type="term" value="F:cyclin-dependent protein serine/threonine kinase regulator activity"/>
    <property type="evidence" value="ECO:0007669"/>
    <property type="project" value="InterPro"/>
</dbReference>
<dbReference type="AlphaFoldDB" id="A0AAN7T980"/>
<protein>
    <recommendedName>
        <fullName evidence="3">Cyclin-L2</fullName>
    </recommendedName>
</protein>
<sequence>MTTPSDPSHLLNPLATSTRLQQSASNLDGLPKHLEDSIRYETSRLTQAAGILLRLPQEIVAQSIITLQRFWTGSEGGSSMLEHDPVQVAAAAIYLCAKPSGSSLGPRSIVTTFACLQGLRGKYDQSTTIEKGPFLIEWHLSEGEYQTKREQLFKLETRILRSLGFQTHVALAYTLGINYLQTLEAFQDPRGSALAQRVFAHLNTALLSPQLLYLTHQPCALATASIYLAAREIGVSLPETEWWEVFDVDREDLGFLVVALGSMEGFAKEEQRRWKGRRAPLTTDEVRVEVERDRRREAGE</sequence>
<gene>
    <name evidence="1" type="ORF">LTR62_000604</name>
</gene>
<reference evidence="1" key="1">
    <citation type="submission" date="2023-08" db="EMBL/GenBank/DDBJ databases">
        <title>Black Yeasts Isolated from many extreme environments.</title>
        <authorList>
            <person name="Coleine C."/>
            <person name="Stajich J.E."/>
            <person name="Selbmann L."/>
        </authorList>
    </citation>
    <scope>NUCLEOTIDE SEQUENCE</scope>
    <source>
        <strain evidence="1">CCFEE 5401</strain>
    </source>
</reference>
<dbReference type="GO" id="GO:0006357">
    <property type="term" value="P:regulation of transcription by RNA polymerase II"/>
    <property type="evidence" value="ECO:0007669"/>
    <property type="project" value="InterPro"/>
</dbReference>
<dbReference type="Proteomes" id="UP001310890">
    <property type="component" value="Unassembled WGS sequence"/>
</dbReference>